<organism evidence="4 5">
    <name type="scientific">Streptomyces luteolus</name>
    <dbReference type="NCBI Taxonomy" id="3043615"/>
    <lineage>
        <taxon>Bacteria</taxon>
        <taxon>Bacillati</taxon>
        <taxon>Actinomycetota</taxon>
        <taxon>Actinomycetes</taxon>
        <taxon>Kitasatosporales</taxon>
        <taxon>Streptomycetaceae</taxon>
        <taxon>Streptomyces</taxon>
    </lineage>
</organism>
<accession>A0ABT6SVJ4</accession>
<dbReference type="SUPFAM" id="SSF52038">
    <property type="entry name" value="Barstar-related"/>
    <property type="match status" value="1"/>
</dbReference>
<comment type="caution">
    <text evidence="4">The sequence shown here is derived from an EMBL/GenBank/DDBJ whole genome shotgun (WGS) entry which is preliminary data.</text>
</comment>
<dbReference type="InterPro" id="IPR035905">
    <property type="entry name" value="Barstar-like_sf"/>
</dbReference>
<proteinExistence type="inferred from homology"/>
<sequence length="329" mass="36600">MTVEGTPVPDQPDYPQRPLLSPGFRLCGDEPWDTARELPWGTARDLARVYEEPPTQQETAVRLLGCTPRNALRRALDAGEEDLGSAVLRRLDRFGEPVQDAVEGEVTTWIPSARGPGRVDLTLQPLAERPPSAAHDVWELWADGRPGLPNLWARCDEPGRRFWLTTALANRARTAEDAAPGTTFHLDGRHIIDEAAFFCALGEAVNGPGGYFGWGLDALADCLCGHFGARRPFALVWHDAHIARRCLAFSPTARHRPYAQAPPVCPGTARQPGTARVSCTAPRRPSQPRVPRPTSSRMTQRRRDDATARWRDDETKPRRDVAEPHRRRT</sequence>
<feature type="region of interest" description="Disordered" evidence="2">
    <location>
        <begin position="1"/>
        <end position="22"/>
    </location>
</feature>
<name>A0ABT6SVJ4_9ACTN</name>
<feature type="compositionally biased region" description="Basic and acidic residues" evidence="2">
    <location>
        <begin position="301"/>
        <end position="329"/>
    </location>
</feature>
<reference evidence="4 5" key="1">
    <citation type="submission" date="2023-05" db="EMBL/GenBank/DDBJ databases">
        <title>Draft genome sequence of Streptomyces sp. B-S-A12 isolated from a cave soil in Thailand.</title>
        <authorList>
            <person name="Chamroensaksri N."/>
            <person name="Muangham S."/>
        </authorList>
    </citation>
    <scope>NUCLEOTIDE SEQUENCE [LARGE SCALE GENOMIC DNA]</scope>
    <source>
        <strain evidence="4 5">B-S-A12</strain>
    </source>
</reference>
<feature type="compositionally biased region" description="Low complexity" evidence="2">
    <location>
        <begin position="282"/>
        <end position="297"/>
    </location>
</feature>
<keyword evidence="5" id="KW-1185">Reference proteome</keyword>
<evidence type="ECO:0000256" key="1">
    <source>
        <dbReference type="ARBA" id="ARBA00006845"/>
    </source>
</evidence>
<dbReference type="Proteomes" id="UP001237105">
    <property type="component" value="Unassembled WGS sequence"/>
</dbReference>
<evidence type="ECO:0000256" key="2">
    <source>
        <dbReference type="SAM" id="MobiDB-lite"/>
    </source>
</evidence>
<evidence type="ECO:0000313" key="5">
    <source>
        <dbReference type="Proteomes" id="UP001237105"/>
    </source>
</evidence>
<gene>
    <name evidence="4" type="ORF">QIT00_13825</name>
</gene>
<feature type="region of interest" description="Disordered" evidence="2">
    <location>
        <begin position="257"/>
        <end position="329"/>
    </location>
</feature>
<comment type="similarity">
    <text evidence="1">Belongs to the barstar family.</text>
</comment>
<evidence type="ECO:0000259" key="3">
    <source>
        <dbReference type="Pfam" id="PF01337"/>
    </source>
</evidence>
<protein>
    <submittedName>
        <fullName evidence="4">Barstar family protein</fullName>
    </submittedName>
</protein>
<dbReference type="Pfam" id="PF01337">
    <property type="entry name" value="Barstar"/>
    <property type="match status" value="1"/>
</dbReference>
<dbReference type="RefSeq" id="WP_282535538.1">
    <property type="nucleotide sequence ID" value="NZ_JASCIS010000012.1"/>
</dbReference>
<evidence type="ECO:0000313" key="4">
    <source>
        <dbReference type="EMBL" id="MDI3419625.1"/>
    </source>
</evidence>
<dbReference type="EMBL" id="JASCIS010000012">
    <property type="protein sequence ID" value="MDI3419625.1"/>
    <property type="molecule type" value="Genomic_DNA"/>
</dbReference>
<dbReference type="Gene3D" id="3.30.370.10">
    <property type="entry name" value="Barstar-like"/>
    <property type="match status" value="1"/>
</dbReference>
<dbReference type="InterPro" id="IPR000468">
    <property type="entry name" value="Barstar"/>
</dbReference>
<feature type="domain" description="Barstar (barnase inhibitor)" evidence="3">
    <location>
        <begin position="183"/>
        <end position="245"/>
    </location>
</feature>